<evidence type="ECO:0008006" key="4">
    <source>
        <dbReference type="Google" id="ProtNLM"/>
    </source>
</evidence>
<dbReference type="AlphaFoldDB" id="A0A117QZA6"/>
<keyword evidence="3" id="KW-1185">Reference proteome</keyword>
<gene>
    <name evidence="2" type="ORF">AQJ54_31835</name>
</gene>
<keyword evidence="1" id="KW-0472">Membrane</keyword>
<feature type="transmembrane region" description="Helical" evidence="1">
    <location>
        <begin position="20"/>
        <end position="43"/>
    </location>
</feature>
<evidence type="ECO:0000256" key="1">
    <source>
        <dbReference type="SAM" id="Phobius"/>
    </source>
</evidence>
<proteinExistence type="predicted"/>
<name>A0A117QZA6_9ACTN</name>
<keyword evidence="1" id="KW-0812">Transmembrane</keyword>
<comment type="caution">
    <text evidence="2">The sequence shown here is derived from an EMBL/GenBank/DDBJ whole genome shotgun (WGS) entry which is preliminary data.</text>
</comment>
<evidence type="ECO:0000313" key="2">
    <source>
        <dbReference type="EMBL" id="KUN62488.1"/>
    </source>
</evidence>
<accession>A0A117QZA6</accession>
<dbReference type="Proteomes" id="UP000054375">
    <property type="component" value="Unassembled WGS sequence"/>
</dbReference>
<reference evidence="2 3" key="1">
    <citation type="submission" date="2015-10" db="EMBL/GenBank/DDBJ databases">
        <title>Draft genome sequence of Streptomyces griseorubiginosus DSM 40469, type strain for the species Streptomyces griseorubiginosus.</title>
        <authorList>
            <person name="Ruckert C."/>
            <person name="Winkler A."/>
            <person name="Kalinowski J."/>
            <person name="Kampfer P."/>
            <person name="Glaeser S."/>
        </authorList>
    </citation>
    <scope>NUCLEOTIDE SEQUENCE [LARGE SCALE GENOMIC DNA]</scope>
    <source>
        <strain evidence="2 3">DSM 40469</strain>
    </source>
</reference>
<dbReference type="RefSeq" id="WP_062242977.1">
    <property type="nucleotide sequence ID" value="NZ_JBPJFL010000001.1"/>
</dbReference>
<keyword evidence="1" id="KW-1133">Transmembrane helix</keyword>
<protein>
    <recommendedName>
        <fullName evidence="4">Lipoprotein CseA</fullName>
    </recommendedName>
</protein>
<dbReference type="EMBL" id="LMWV01000025">
    <property type="protein sequence ID" value="KUN62488.1"/>
    <property type="molecule type" value="Genomic_DNA"/>
</dbReference>
<sequence>MRGGLTEPGPTRSDPAPVRGILQAASTAVAVLAALALFVSACATGGTGTRDEGPAHAVAGTDARSAAAPSLAASPRLDRTSAVALLKSDPKVSDAVKRDLKPCVADEYPVDLSYGDLTGGSADDVVVNVVTCADLVGVGSYVYREEDGSYQNVFQAEEPPVYAEIDRGDLVVTKQVYEKGDPVSAPSGENVTTYRWAAGKFATVYRTHSDYSGVVGTDPTPTPDN</sequence>
<evidence type="ECO:0000313" key="3">
    <source>
        <dbReference type="Proteomes" id="UP000054375"/>
    </source>
</evidence>
<organism evidence="2 3">
    <name type="scientific">Streptomyces griseorubiginosus</name>
    <dbReference type="NCBI Taxonomy" id="67304"/>
    <lineage>
        <taxon>Bacteria</taxon>
        <taxon>Bacillati</taxon>
        <taxon>Actinomycetota</taxon>
        <taxon>Actinomycetes</taxon>
        <taxon>Kitasatosporales</taxon>
        <taxon>Streptomycetaceae</taxon>
        <taxon>Streptomyces</taxon>
    </lineage>
</organism>